<comment type="caution">
    <text evidence="6">The sequence shown here is derived from an EMBL/GenBank/DDBJ whole genome shotgun (WGS) entry which is preliminary data.</text>
</comment>
<feature type="binding site" evidence="4">
    <location>
        <position position="129"/>
    </location>
    <ligand>
        <name>heme b</name>
        <dbReference type="ChEBI" id="CHEBI:60344"/>
    </ligand>
</feature>
<dbReference type="GO" id="GO:0006979">
    <property type="term" value="P:response to oxidative stress"/>
    <property type="evidence" value="ECO:0007669"/>
    <property type="project" value="TreeGrafter"/>
</dbReference>
<dbReference type="GO" id="GO:0046872">
    <property type="term" value="F:metal ion binding"/>
    <property type="evidence" value="ECO:0007669"/>
    <property type="project" value="UniProtKB-KW"/>
</dbReference>
<dbReference type="InterPro" id="IPR016053">
    <property type="entry name" value="Haem_Oase-like"/>
</dbReference>
<dbReference type="CDD" id="cd19165">
    <property type="entry name" value="HemeO"/>
    <property type="match status" value="1"/>
</dbReference>
<dbReference type="GO" id="GO:0004392">
    <property type="term" value="F:heme oxygenase (decyclizing) activity"/>
    <property type="evidence" value="ECO:0007669"/>
    <property type="project" value="InterPro"/>
</dbReference>
<keyword evidence="3 5" id="KW-0408">Iron</keyword>
<keyword evidence="1 4" id="KW-0349">Heme</keyword>
<gene>
    <name evidence="6" type="ORF">EDD29_1928</name>
</gene>
<dbReference type="Proteomes" id="UP000272400">
    <property type="component" value="Unassembled WGS sequence"/>
</dbReference>
<accession>A0A3N1CT52</accession>
<keyword evidence="2 5" id="KW-0479">Metal-binding</keyword>
<dbReference type="EMBL" id="RJKE01000001">
    <property type="protein sequence ID" value="ROO84405.1"/>
    <property type="molecule type" value="Genomic_DNA"/>
</dbReference>
<dbReference type="InterPro" id="IPR002051">
    <property type="entry name" value="Haem_Oase"/>
</dbReference>
<dbReference type="Pfam" id="PF01126">
    <property type="entry name" value="Heme_oxygenase"/>
    <property type="match status" value="1"/>
</dbReference>
<dbReference type="Gene3D" id="1.20.910.10">
    <property type="entry name" value="Heme oxygenase-like"/>
    <property type="match status" value="1"/>
</dbReference>
<feature type="binding site" evidence="4">
    <location>
        <position position="177"/>
    </location>
    <ligand>
        <name>heme b</name>
        <dbReference type="ChEBI" id="CHEBI:60344"/>
    </ligand>
</feature>
<dbReference type="AlphaFoldDB" id="A0A3N1CT52"/>
<organism evidence="6 7">
    <name type="scientific">Actinocorallia herbida</name>
    <dbReference type="NCBI Taxonomy" id="58109"/>
    <lineage>
        <taxon>Bacteria</taxon>
        <taxon>Bacillati</taxon>
        <taxon>Actinomycetota</taxon>
        <taxon>Actinomycetes</taxon>
        <taxon>Streptosporangiales</taxon>
        <taxon>Thermomonosporaceae</taxon>
        <taxon>Actinocorallia</taxon>
    </lineage>
</organism>
<evidence type="ECO:0000256" key="2">
    <source>
        <dbReference type="ARBA" id="ARBA00022723"/>
    </source>
</evidence>
<evidence type="ECO:0000313" key="7">
    <source>
        <dbReference type="Proteomes" id="UP000272400"/>
    </source>
</evidence>
<dbReference type="PIRSF" id="PIRSF000343">
    <property type="entry name" value="Haem_Oase"/>
    <property type="match status" value="1"/>
</dbReference>
<evidence type="ECO:0000256" key="5">
    <source>
        <dbReference type="PIRSR" id="PIRSR000343-2"/>
    </source>
</evidence>
<feature type="binding site" evidence="4">
    <location>
        <position position="14"/>
    </location>
    <ligand>
        <name>heme b</name>
        <dbReference type="ChEBI" id="CHEBI:60344"/>
    </ligand>
</feature>
<dbReference type="SUPFAM" id="SSF48613">
    <property type="entry name" value="Heme oxygenase-like"/>
    <property type="match status" value="1"/>
</dbReference>
<dbReference type="OrthoDB" id="5493802at2"/>
<proteinExistence type="predicted"/>
<dbReference type="InterPro" id="IPR016084">
    <property type="entry name" value="Haem_Oase-like_multi-hlx"/>
</dbReference>
<name>A0A3N1CT52_9ACTN</name>
<evidence type="ECO:0000256" key="3">
    <source>
        <dbReference type="ARBA" id="ARBA00023004"/>
    </source>
</evidence>
<protein>
    <submittedName>
        <fullName evidence="6">Heme oxygenase</fullName>
    </submittedName>
</protein>
<dbReference type="GO" id="GO:0042167">
    <property type="term" value="P:heme catabolic process"/>
    <property type="evidence" value="ECO:0007669"/>
    <property type="project" value="TreeGrafter"/>
</dbReference>
<dbReference type="PANTHER" id="PTHR10720:SF0">
    <property type="entry name" value="HEME OXYGENASE"/>
    <property type="match status" value="1"/>
</dbReference>
<dbReference type="RefSeq" id="WP_123664032.1">
    <property type="nucleotide sequence ID" value="NZ_RJKE01000001.1"/>
</dbReference>
<reference evidence="6 7" key="1">
    <citation type="submission" date="2018-11" db="EMBL/GenBank/DDBJ databases">
        <title>Sequencing the genomes of 1000 actinobacteria strains.</title>
        <authorList>
            <person name="Klenk H.-P."/>
        </authorList>
    </citation>
    <scope>NUCLEOTIDE SEQUENCE [LARGE SCALE GENOMIC DNA]</scope>
    <source>
        <strain evidence="6 7">DSM 44254</strain>
    </source>
</reference>
<dbReference type="GO" id="GO:0006788">
    <property type="term" value="P:heme oxidation"/>
    <property type="evidence" value="ECO:0007669"/>
    <property type="project" value="InterPro"/>
</dbReference>
<feature type="binding site" description="axial binding residue" evidence="5">
    <location>
        <position position="21"/>
    </location>
    <ligand>
        <name>heme b</name>
        <dbReference type="ChEBI" id="CHEBI:60344"/>
    </ligand>
    <ligandPart>
        <name>Fe</name>
        <dbReference type="ChEBI" id="CHEBI:18248"/>
    </ligandPart>
</feature>
<dbReference type="PRINTS" id="PR00088">
    <property type="entry name" value="HAEMOXYGNASE"/>
</dbReference>
<sequence length="220" mass="23909">MNQAPETAFSAVLRAASAGDHAAAESAGYMGDLMGGKLPIAAFAALTARLHPVYTALEEAAEAMRAHPVAGRFVHDELSRTPALEEDLAFLYGPEWAERLGDSPAARAYTERIRAVAFDTPEGFFAHHYTRYLGDLSGGLIIGRTLERVYDLADGKGVAFYRFAAIPKPKPFKDAYRALIDEAPFDAEGRALVVSEVREAYRLNTALFAELGELTWNEAA</sequence>
<dbReference type="GO" id="GO:0020037">
    <property type="term" value="F:heme binding"/>
    <property type="evidence" value="ECO:0007669"/>
    <property type="project" value="TreeGrafter"/>
</dbReference>
<evidence type="ECO:0000256" key="4">
    <source>
        <dbReference type="PIRSR" id="PIRSR000343-1"/>
    </source>
</evidence>
<evidence type="ECO:0000313" key="6">
    <source>
        <dbReference type="EMBL" id="ROO84405.1"/>
    </source>
</evidence>
<dbReference type="PANTHER" id="PTHR10720">
    <property type="entry name" value="HEME OXYGENASE"/>
    <property type="match status" value="1"/>
</dbReference>
<evidence type="ECO:0000256" key="1">
    <source>
        <dbReference type="ARBA" id="ARBA00022617"/>
    </source>
</evidence>
<keyword evidence="7" id="KW-1185">Reference proteome</keyword>